<gene>
    <name evidence="1" type="ORF">FKG94_02780</name>
</gene>
<dbReference type="AlphaFoldDB" id="A0A545U6N2"/>
<organism evidence="1 2">
    <name type="scientific">Exilibacterium tricleocarpae</name>
    <dbReference type="NCBI Taxonomy" id="2591008"/>
    <lineage>
        <taxon>Bacteria</taxon>
        <taxon>Pseudomonadati</taxon>
        <taxon>Pseudomonadota</taxon>
        <taxon>Gammaproteobacteria</taxon>
        <taxon>Cellvibrionales</taxon>
        <taxon>Cellvibrionaceae</taxon>
        <taxon>Exilibacterium</taxon>
    </lineage>
</organism>
<keyword evidence="2" id="KW-1185">Reference proteome</keyword>
<sequence>MAADGLVDGTGFDGGNPLLCIVGEQQLVVRDTALAKTKLRFIQTSVMVEGEMGLGSGLFRRLQFDDAGYHQSQIDACTDLRLVFNRTVINTAGAITFITENIREGKAQAGENTEPGARVITAKSHVIVSLVALLSTQKNRLINKLW</sequence>
<dbReference type="EMBL" id="VHSG01000004">
    <property type="protein sequence ID" value="TQV85131.1"/>
    <property type="molecule type" value="Genomic_DNA"/>
</dbReference>
<comment type="caution">
    <text evidence="1">The sequence shown here is derived from an EMBL/GenBank/DDBJ whole genome shotgun (WGS) entry which is preliminary data.</text>
</comment>
<reference evidence="1 2" key="1">
    <citation type="submission" date="2019-06" db="EMBL/GenBank/DDBJ databases">
        <title>Whole genome sequence for Cellvibrionaceae sp. R142.</title>
        <authorList>
            <person name="Wang G."/>
        </authorList>
    </citation>
    <scope>NUCLEOTIDE SEQUENCE [LARGE SCALE GENOMIC DNA]</scope>
    <source>
        <strain evidence="1 2">R142</strain>
    </source>
</reference>
<evidence type="ECO:0000313" key="1">
    <source>
        <dbReference type="EMBL" id="TQV85131.1"/>
    </source>
</evidence>
<dbReference type="RefSeq" id="WP_142902678.1">
    <property type="nucleotide sequence ID" value="NZ_ML660088.1"/>
</dbReference>
<name>A0A545U6N2_9GAMM</name>
<proteinExistence type="predicted"/>
<dbReference type="Proteomes" id="UP000319732">
    <property type="component" value="Unassembled WGS sequence"/>
</dbReference>
<accession>A0A545U6N2</accession>
<evidence type="ECO:0000313" key="2">
    <source>
        <dbReference type="Proteomes" id="UP000319732"/>
    </source>
</evidence>
<protein>
    <submittedName>
        <fullName evidence="1">Uncharacterized protein</fullName>
    </submittedName>
</protein>